<evidence type="ECO:0000313" key="3">
    <source>
        <dbReference type="EMBL" id="QPC68543.1"/>
    </source>
</evidence>
<dbReference type="OrthoDB" id="10312654at2759"/>
<dbReference type="Proteomes" id="UP000241587">
    <property type="component" value="Unassembled WGS sequence"/>
</dbReference>
<evidence type="ECO:0000313" key="4">
    <source>
        <dbReference type="Proteomes" id="UP000241587"/>
    </source>
</evidence>
<proteinExistence type="predicted"/>
<organism evidence="2 4">
    <name type="scientific">Fusarium culmorum</name>
    <dbReference type="NCBI Taxonomy" id="5516"/>
    <lineage>
        <taxon>Eukaryota</taxon>
        <taxon>Fungi</taxon>
        <taxon>Dikarya</taxon>
        <taxon>Ascomycota</taxon>
        <taxon>Pezizomycotina</taxon>
        <taxon>Sordariomycetes</taxon>
        <taxon>Hypocreomycetidae</taxon>
        <taxon>Hypocreales</taxon>
        <taxon>Nectriaceae</taxon>
        <taxon>Fusarium</taxon>
    </lineage>
</organism>
<feature type="compositionally biased region" description="Polar residues" evidence="1">
    <location>
        <begin position="53"/>
        <end position="72"/>
    </location>
</feature>
<sequence>MAFSMSFRYIAILYRYGRSICNTCTKQLLSRIVALVGNRSSVRLRVCIQATRQSQGSNKDILTSSPTVSSKPFSCGDMRVPQPEAGKIE</sequence>
<keyword evidence="4" id="KW-1185">Reference proteome</keyword>
<dbReference type="Proteomes" id="UP000663297">
    <property type="component" value="Chromosome 4"/>
</dbReference>
<feature type="region of interest" description="Disordered" evidence="1">
    <location>
        <begin position="53"/>
        <end position="89"/>
    </location>
</feature>
<dbReference type="AlphaFoldDB" id="A0A2T4GI57"/>
<evidence type="ECO:0000256" key="1">
    <source>
        <dbReference type="SAM" id="MobiDB-lite"/>
    </source>
</evidence>
<reference evidence="3" key="2">
    <citation type="submission" date="2020-11" db="EMBL/GenBank/DDBJ databases">
        <title>The chromosome-scale genome resource for two endophytic Fusarium species: F. culmorum and F. pseudograminearum.</title>
        <authorList>
            <person name="Yuan Z."/>
        </authorList>
    </citation>
    <scope>NUCLEOTIDE SEQUENCE</scope>
    <source>
        <strain evidence="3">Class2-1B</strain>
    </source>
</reference>
<dbReference type="EMBL" id="PVEM01000016">
    <property type="protein sequence ID" value="PTD03246.1"/>
    <property type="molecule type" value="Genomic_DNA"/>
</dbReference>
<reference evidence="2 4" key="1">
    <citation type="submission" date="2018-02" db="EMBL/GenBank/DDBJ databases">
        <title>Fusarium culmorum secondary metabolites in fungal-bacterial-plant interactions.</title>
        <authorList>
            <person name="Schmidt R."/>
        </authorList>
    </citation>
    <scope>NUCLEOTIDE SEQUENCE [LARGE SCALE GENOMIC DNA]</scope>
    <source>
        <strain evidence="2 4">PV</strain>
    </source>
</reference>
<gene>
    <name evidence="2" type="ORF">FCULG_00009724</name>
    <name evidence="3" type="ORF">HYE67_010774</name>
</gene>
<dbReference type="EMBL" id="CP064750">
    <property type="protein sequence ID" value="QPC68543.1"/>
    <property type="molecule type" value="Genomic_DNA"/>
</dbReference>
<name>A0A2T4GI57_FUSCU</name>
<dbReference type="OMA" id="MSFRYIA"/>
<accession>A0A2T4GI57</accession>
<evidence type="ECO:0000313" key="2">
    <source>
        <dbReference type="EMBL" id="PTD03246.1"/>
    </source>
</evidence>
<protein>
    <submittedName>
        <fullName evidence="2">Uncharacterized protein</fullName>
    </submittedName>
</protein>